<dbReference type="InterPro" id="IPR036388">
    <property type="entry name" value="WH-like_DNA-bd_sf"/>
</dbReference>
<evidence type="ECO:0008006" key="4">
    <source>
        <dbReference type="Google" id="ProtNLM"/>
    </source>
</evidence>
<dbReference type="SUPFAM" id="SSF53067">
    <property type="entry name" value="Actin-like ATPase domain"/>
    <property type="match status" value="1"/>
</dbReference>
<dbReference type="eggNOG" id="COG1940">
    <property type="taxonomic scope" value="Bacteria"/>
</dbReference>
<dbReference type="PANTHER" id="PTHR18964">
    <property type="entry name" value="ROK (REPRESSOR, ORF, KINASE) FAMILY"/>
    <property type="match status" value="1"/>
</dbReference>
<dbReference type="InterPro" id="IPR036390">
    <property type="entry name" value="WH_DNA-bd_sf"/>
</dbReference>
<dbReference type="SUPFAM" id="SSF46785">
    <property type="entry name" value="Winged helix' DNA-binding domain"/>
    <property type="match status" value="1"/>
</dbReference>
<dbReference type="InterPro" id="IPR000600">
    <property type="entry name" value="ROK"/>
</dbReference>
<evidence type="ECO:0000256" key="1">
    <source>
        <dbReference type="ARBA" id="ARBA00006479"/>
    </source>
</evidence>
<dbReference type="Gene3D" id="3.30.420.40">
    <property type="match status" value="2"/>
</dbReference>
<dbReference type="CDD" id="cd00090">
    <property type="entry name" value="HTH_ARSR"/>
    <property type="match status" value="1"/>
</dbReference>
<evidence type="ECO:0000313" key="2">
    <source>
        <dbReference type="EMBL" id="AIG79341.1"/>
    </source>
</evidence>
<dbReference type="eggNOG" id="COG1846">
    <property type="taxonomic scope" value="Bacteria"/>
</dbReference>
<dbReference type="PANTHER" id="PTHR18964:SF173">
    <property type="entry name" value="GLUCOKINASE"/>
    <property type="match status" value="1"/>
</dbReference>
<gene>
    <name evidence="2" type="ORF">AJAP_32635</name>
</gene>
<dbReference type="AlphaFoldDB" id="A0A075V467"/>
<organism evidence="2 3">
    <name type="scientific">Amycolatopsis japonica</name>
    <dbReference type="NCBI Taxonomy" id="208439"/>
    <lineage>
        <taxon>Bacteria</taxon>
        <taxon>Bacillati</taxon>
        <taxon>Actinomycetota</taxon>
        <taxon>Actinomycetes</taxon>
        <taxon>Pseudonocardiales</taxon>
        <taxon>Pseudonocardiaceae</taxon>
        <taxon>Amycolatopsis</taxon>
        <taxon>Amycolatopsis japonica group</taxon>
    </lineage>
</organism>
<protein>
    <recommendedName>
        <fullName evidence="4">ROK family transcriptional regulator</fullName>
    </recommendedName>
</protein>
<accession>A0A075V467</accession>
<dbReference type="EMBL" id="CP008953">
    <property type="protein sequence ID" value="AIG79341.1"/>
    <property type="molecule type" value="Genomic_DNA"/>
</dbReference>
<proteinExistence type="inferred from homology"/>
<dbReference type="InterPro" id="IPR049874">
    <property type="entry name" value="ROK_cs"/>
</dbReference>
<dbReference type="Proteomes" id="UP000028492">
    <property type="component" value="Chromosome"/>
</dbReference>
<dbReference type="PROSITE" id="PS01125">
    <property type="entry name" value="ROK"/>
    <property type="match status" value="1"/>
</dbReference>
<dbReference type="Pfam" id="PF00480">
    <property type="entry name" value="ROK"/>
    <property type="match status" value="1"/>
</dbReference>
<dbReference type="InterPro" id="IPR011991">
    <property type="entry name" value="ArsR-like_HTH"/>
</dbReference>
<dbReference type="Gene3D" id="1.10.10.10">
    <property type="entry name" value="Winged helix-like DNA-binding domain superfamily/Winged helix DNA-binding domain"/>
    <property type="match status" value="1"/>
</dbReference>
<keyword evidence="3" id="KW-1185">Reference proteome</keyword>
<dbReference type="InterPro" id="IPR043129">
    <property type="entry name" value="ATPase_NBD"/>
</dbReference>
<sequence>MSTAPTSEHPTVETRHQTQLLTLLRDEGPMSRVELGERLELPRARVGAEVARLAEVGLVETAGPSASRGGRRSTLVRLAGDLRVLSVDVGATSVGVALTDASCEVLVHTVEDCDVRQGPHAVLKRVVALAEKIREEAPGKLIAAGIGLPGPVSFAEGMAVAPPIMPGWDRFSVRDHLGGLLRCPVTVDNDVNSMALGERHAGVARSIDDLVFVKIGTGIGCGIVLGGKVYRGVAGTAGDIGHIRLDDYGPTCACGETGCLEAYFGGAALARDGLTLARSGRSTYLADVVAARGAITAQDVGRAAASGDFGAVNLIRDGGRRLGQVVASLVSFVNPGMVVIGGGVAQLGHQLLAEIRSSVYRRSLPLATGNLPIVLSELGDTAGVIGAAWSATDRAFTLSS</sequence>
<dbReference type="HOGENOM" id="CLU_036604_13_3_11"/>
<evidence type="ECO:0000313" key="3">
    <source>
        <dbReference type="Proteomes" id="UP000028492"/>
    </source>
</evidence>
<dbReference type="STRING" id="208439.AJAP_32635"/>
<reference evidence="2 3" key="1">
    <citation type="journal article" date="2014" name="J. Biotechnol.">
        <title>Complete genome sequence of the actinobacterium Amycolatopsis japonica MG417-CF17(T) (=DSM 44213T) producing (S,S)-N,N'-ethylenediaminedisuccinic acid.</title>
        <authorList>
            <person name="Stegmann E."/>
            <person name="Albersmeier A."/>
            <person name="Spohn M."/>
            <person name="Gert H."/>
            <person name="Weber T."/>
            <person name="Wohlleben W."/>
            <person name="Kalinowski J."/>
            <person name="Ruckert C."/>
        </authorList>
    </citation>
    <scope>NUCLEOTIDE SEQUENCE [LARGE SCALE GENOMIC DNA]</scope>
    <source>
        <strain evidence="3">MG417-CF17 (DSM 44213)</strain>
    </source>
</reference>
<name>A0A075V467_9PSEU</name>
<dbReference type="KEGG" id="aja:AJAP_32635"/>
<dbReference type="RefSeq" id="WP_016331776.1">
    <property type="nucleotide sequence ID" value="NZ_CP008953.1"/>
</dbReference>
<comment type="similarity">
    <text evidence="1">Belongs to the ROK (NagC/XylR) family.</text>
</comment>